<reference evidence="3" key="2">
    <citation type="submission" date="2022-01" db="EMBL/GenBank/DDBJ databases">
        <authorList>
            <person name="Yamashiro T."/>
            <person name="Shiraishi A."/>
            <person name="Satake H."/>
            <person name="Nakayama K."/>
        </authorList>
    </citation>
    <scope>NUCLEOTIDE SEQUENCE</scope>
</reference>
<feature type="compositionally biased region" description="Acidic residues" evidence="2">
    <location>
        <begin position="58"/>
        <end position="67"/>
    </location>
</feature>
<evidence type="ECO:0000256" key="1">
    <source>
        <dbReference type="SAM" id="Coils"/>
    </source>
</evidence>
<dbReference type="EMBL" id="BQNB010009780">
    <property type="protein sequence ID" value="GJS68306.1"/>
    <property type="molecule type" value="Genomic_DNA"/>
</dbReference>
<feature type="coiled-coil region" evidence="1">
    <location>
        <begin position="113"/>
        <end position="150"/>
    </location>
</feature>
<comment type="caution">
    <text evidence="3">The sequence shown here is derived from an EMBL/GenBank/DDBJ whole genome shotgun (WGS) entry which is preliminary data.</text>
</comment>
<evidence type="ECO:0000313" key="3">
    <source>
        <dbReference type="EMBL" id="GJS68306.1"/>
    </source>
</evidence>
<feature type="compositionally biased region" description="Basic residues" evidence="2">
    <location>
        <begin position="26"/>
        <end position="40"/>
    </location>
</feature>
<keyword evidence="1" id="KW-0175">Coiled coil</keyword>
<feature type="compositionally biased region" description="Low complexity" evidence="2">
    <location>
        <begin position="1"/>
        <end position="11"/>
    </location>
</feature>
<proteinExistence type="predicted"/>
<dbReference type="Proteomes" id="UP001151760">
    <property type="component" value="Unassembled WGS sequence"/>
</dbReference>
<evidence type="ECO:0000313" key="4">
    <source>
        <dbReference type="Proteomes" id="UP001151760"/>
    </source>
</evidence>
<reference evidence="3" key="1">
    <citation type="journal article" date="2022" name="Int. J. Mol. Sci.">
        <title>Draft Genome of Tanacetum Coccineum: Genomic Comparison of Closely Related Tanacetum-Family Plants.</title>
        <authorList>
            <person name="Yamashiro T."/>
            <person name="Shiraishi A."/>
            <person name="Nakayama K."/>
            <person name="Satake H."/>
        </authorList>
    </citation>
    <scope>NUCLEOTIDE SEQUENCE</scope>
</reference>
<accession>A0ABQ4XT14</accession>
<keyword evidence="4" id="KW-1185">Reference proteome</keyword>
<evidence type="ECO:0000256" key="2">
    <source>
        <dbReference type="SAM" id="MobiDB-lite"/>
    </source>
</evidence>
<evidence type="ECO:0008006" key="5">
    <source>
        <dbReference type="Google" id="ProtNLM"/>
    </source>
</evidence>
<gene>
    <name evidence="3" type="ORF">Tco_0682871</name>
</gene>
<protein>
    <recommendedName>
        <fullName evidence="5">No apical meristem-associated C-terminal domain-containing protein</fullName>
    </recommendedName>
</protein>
<name>A0ABQ4XT14_9ASTR</name>
<sequence length="166" mass="18486">MGHSSAHSSAPVDDDDSPVEDMSPVKAKKPSKQYKGSKKSKTSETIPGSAPGGFNLNDEADESEEETQEQRPMGRDRSKKKKSCASSREGSSSFVDLVADKFFNIKSATWGKMKEQQDSYIQLNRELDIQEAARREAAKLKRETLAIQRRTLELAGKKMGQRHLIL</sequence>
<feature type="region of interest" description="Disordered" evidence="2">
    <location>
        <begin position="1"/>
        <end position="92"/>
    </location>
</feature>
<organism evidence="3 4">
    <name type="scientific">Tanacetum coccineum</name>
    <dbReference type="NCBI Taxonomy" id="301880"/>
    <lineage>
        <taxon>Eukaryota</taxon>
        <taxon>Viridiplantae</taxon>
        <taxon>Streptophyta</taxon>
        <taxon>Embryophyta</taxon>
        <taxon>Tracheophyta</taxon>
        <taxon>Spermatophyta</taxon>
        <taxon>Magnoliopsida</taxon>
        <taxon>eudicotyledons</taxon>
        <taxon>Gunneridae</taxon>
        <taxon>Pentapetalae</taxon>
        <taxon>asterids</taxon>
        <taxon>campanulids</taxon>
        <taxon>Asterales</taxon>
        <taxon>Asteraceae</taxon>
        <taxon>Asteroideae</taxon>
        <taxon>Anthemideae</taxon>
        <taxon>Anthemidinae</taxon>
        <taxon>Tanacetum</taxon>
    </lineage>
</organism>